<dbReference type="Gene3D" id="3.30.1120.10">
    <property type="match status" value="1"/>
</dbReference>
<reference evidence="10" key="1">
    <citation type="submission" date="2024-07" db="EMBL/GenBank/DDBJ databases">
        <title>Complete genome sequence of Verrucomicrobiaceae bacterium NT6N.</title>
        <authorList>
            <person name="Huang C."/>
            <person name="Takami H."/>
            <person name="Hamasaki K."/>
        </authorList>
    </citation>
    <scope>NUCLEOTIDE SEQUENCE</scope>
    <source>
        <strain evidence="10">NT6N</strain>
    </source>
</reference>
<dbReference type="KEGG" id="osu:NT6N_20120"/>
<dbReference type="GO" id="GO:0004065">
    <property type="term" value="F:arylsulfatase activity"/>
    <property type="evidence" value="ECO:0007669"/>
    <property type="project" value="TreeGrafter"/>
</dbReference>
<evidence type="ECO:0000313" key="10">
    <source>
        <dbReference type="EMBL" id="BDS06972.1"/>
    </source>
</evidence>
<feature type="signal peptide" evidence="8">
    <location>
        <begin position="1"/>
        <end position="18"/>
    </location>
</feature>
<dbReference type="SUPFAM" id="SSF53649">
    <property type="entry name" value="Alkaline phosphatase-like"/>
    <property type="match status" value="1"/>
</dbReference>
<name>A0AAT9FLZ0_9BACT</name>
<dbReference type="InterPro" id="IPR050738">
    <property type="entry name" value="Sulfatase"/>
</dbReference>
<evidence type="ECO:0000256" key="2">
    <source>
        <dbReference type="ARBA" id="ARBA00008779"/>
    </source>
</evidence>
<dbReference type="PANTHER" id="PTHR42693">
    <property type="entry name" value="ARYLSULFATASE FAMILY MEMBER"/>
    <property type="match status" value="1"/>
</dbReference>
<evidence type="ECO:0000256" key="7">
    <source>
        <dbReference type="SAM" id="MobiDB-lite"/>
    </source>
</evidence>
<sequence>MLKKIFLLLTLSTPILTAAEKPNILFFFVDDMGWQDTSVPFHTEVTQLNKDYRTPNMEKLAENGLMFTNAYACSICSPSRISLMTGQNAARHKVTCWTLRKNVSPERGNKNFSPPEWPFNGLQPIGANVERTTEATTLPEILRKNGYRTIHAGKAHFGAKDTPGADPSNLGFDVNIAGSYMGGPGSYHGDKNFSAKWRGGGTVWDIPGLEKYHGQKINLTEAITREAISAIEKSVAEKKPFYLYMSHYAVHAPFEPDRRFLPNYNNEKWNNHKKKYASMIESMDKSLGDLLTTIDRLGIAKNTIVIFMSDNGSPRENPRNLPLRAHKISGYEGGTRVPLIIHHNSLTKPKTRTNTPVIIEDIFPTILEMAGVKEIPKSDGLSMNPILDNTELDRSKRPLIWHYPNLYDMPPHSAIRVGDLKLIYWHTNQKIELFDLKNDIGEKQDLAAKRPEVVSRLAKQLSDDLRSKKALMLTNKKTKQPVPMPDKALSR</sequence>
<dbReference type="PROSITE" id="PS00523">
    <property type="entry name" value="SULFATASE_1"/>
    <property type="match status" value="1"/>
</dbReference>
<keyword evidence="5" id="KW-0378">Hydrolase</keyword>
<dbReference type="Gene3D" id="3.40.720.10">
    <property type="entry name" value="Alkaline Phosphatase, subunit A"/>
    <property type="match status" value="1"/>
</dbReference>
<feature type="chain" id="PRO_5043916431" evidence="8">
    <location>
        <begin position="19"/>
        <end position="491"/>
    </location>
</feature>
<keyword evidence="6" id="KW-0106">Calcium</keyword>
<evidence type="ECO:0000256" key="8">
    <source>
        <dbReference type="SAM" id="SignalP"/>
    </source>
</evidence>
<dbReference type="CDD" id="cd16144">
    <property type="entry name" value="ARS_like"/>
    <property type="match status" value="1"/>
</dbReference>
<evidence type="ECO:0000256" key="4">
    <source>
        <dbReference type="ARBA" id="ARBA00022729"/>
    </source>
</evidence>
<feature type="region of interest" description="Disordered" evidence="7">
    <location>
        <begin position="471"/>
        <end position="491"/>
    </location>
</feature>
<evidence type="ECO:0000256" key="1">
    <source>
        <dbReference type="ARBA" id="ARBA00001913"/>
    </source>
</evidence>
<evidence type="ECO:0000256" key="3">
    <source>
        <dbReference type="ARBA" id="ARBA00022723"/>
    </source>
</evidence>
<dbReference type="InterPro" id="IPR017850">
    <property type="entry name" value="Alkaline_phosphatase_core_sf"/>
</dbReference>
<organism evidence="10">
    <name type="scientific">Oceaniferula spumae</name>
    <dbReference type="NCBI Taxonomy" id="2979115"/>
    <lineage>
        <taxon>Bacteria</taxon>
        <taxon>Pseudomonadati</taxon>
        <taxon>Verrucomicrobiota</taxon>
        <taxon>Verrucomicrobiia</taxon>
        <taxon>Verrucomicrobiales</taxon>
        <taxon>Verrucomicrobiaceae</taxon>
        <taxon>Oceaniferula</taxon>
    </lineage>
</organism>
<dbReference type="InterPro" id="IPR024607">
    <property type="entry name" value="Sulfatase_CS"/>
</dbReference>
<keyword evidence="4 8" id="KW-0732">Signal</keyword>
<keyword evidence="3" id="KW-0479">Metal-binding</keyword>
<dbReference type="GO" id="GO:0046872">
    <property type="term" value="F:metal ion binding"/>
    <property type="evidence" value="ECO:0007669"/>
    <property type="project" value="UniProtKB-KW"/>
</dbReference>
<dbReference type="InterPro" id="IPR000917">
    <property type="entry name" value="Sulfatase_N"/>
</dbReference>
<protein>
    <submittedName>
        <fullName evidence="10">Sulfatase</fullName>
    </submittedName>
</protein>
<comment type="similarity">
    <text evidence="2">Belongs to the sulfatase family.</text>
</comment>
<dbReference type="AlphaFoldDB" id="A0AAT9FLZ0"/>
<evidence type="ECO:0000256" key="5">
    <source>
        <dbReference type="ARBA" id="ARBA00022801"/>
    </source>
</evidence>
<dbReference type="Pfam" id="PF00884">
    <property type="entry name" value="Sulfatase"/>
    <property type="match status" value="1"/>
</dbReference>
<gene>
    <name evidence="10" type="ORF">NT6N_20120</name>
</gene>
<comment type="cofactor">
    <cofactor evidence="1">
        <name>Ca(2+)</name>
        <dbReference type="ChEBI" id="CHEBI:29108"/>
    </cofactor>
</comment>
<evidence type="ECO:0000256" key="6">
    <source>
        <dbReference type="ARBA" id="ARBA00022837"/>
    </source>
</evidence>
<feature type="domain" description="Sulfatase N-terminal" evidence="9">
    <location>
        <begin position="22"/>
        <end position="372"/>
    </location>
</feature>
<evidence type="ECO:0000259" key="9">
    <source>
        <dbReference type="Pfam" id="PF00884"/>
    </source>
</evidence>
<proteinExistence type="inferred from homology"/>
<dbReference type="PANTHER" id="PTHR42693:SF42">
    <property type="entry name" value="ARYLSULFATASE G"/>
    <property type="match status" value="1"/>
</dbReference>
<accession>A0AAT9FLZ0</accession>
<dbReference type="EMBL" id="AP026866">
    <property type="protein sequence ID" value="BDS06972.1"/>
    <property type="molecule type" value="Genomic_DNA"/>
</dbReference>